<evidence type="ECO:0000313" key="2">
    <source>
        <dbReference type="Proteomes" id="UP000608154"/>
    </source>
</evidence>
<proteinExistence type="predicted"/>
<name>A0A916X2W6_9SPHN</name>
<dbReference type="AlphaFoldDB" id="A0A916X2W6"/>
<dbReference type="PIRSF" id="PIRSF028291">
    <property type="entry name" value="UCP028291"/>
    <property type="match status" value="1"/>
</dbReference>
<evidence type="ECO:0008006" key="3">
    <source>
        <dbReference type="Google" id="ProtNLM"/>
    </source>
</evidence>
<evidence type="ECO:0000313" key="1">
    <source>
        <dbReference type="EMBL" id="GGB86852.1"/>
    </source>
</evidence>
<protein>
    <recommendedName>
        <fullName evidence="3">DUF2218 domain-containing protein</fullName>
    </recommendedName>
</protein>
<dbReference type="EMBL" id="BMHK01000001">
    <property type="protein sequence ID" value="GGB86852.1"/>
    <property type="molecule type" value="Genomic_DNA"/>
</dbReference>
<reference evidence="1" key="1">
    <citation type="journal article" date="2014" name="Int. J. Syst. Evol. Microbiol.">
        <title>Complete genome sequence of Corynebacterium casei LMG S-19264T (=DSM 44701T), isolated from a smear-ripened cheese.</title>
        <authorList>
            <consortium name="US DOE Joint Genome Institute (JGI-PGF)"/>
            <person name="Walter F."/>
            <person name="Albersmeier A."/>
            <person name="Kalinowski J."/>
            <person name="Ruckert C."/>
        </authorList>
    </citation>
    <scope>NUCLEOTIDE SEQUENCE</scope>
    <source>
        <strain evidence="1">CGMCC 1.15095</strain>
    </source>
</reference>
<reference evidence="1" key="2">
    <citation type="submission" date="2020-09" db="EMBL/GenBank/DDBJ databases">
        <authorList>
            <person name="Sun Q."/>
            <person name="Zhou Y."/>
        </authorList>
    </citation>
    <scope>NUCLEOTIDE SEQUENCE</scope>
    <source>
        <strain evidence="1">CGMCC 1.15095</strain>
    </source>
</reference>
<dbReference type="Pfam" id="PF09981">
    <property type="entry name" value="DUF2218"/>
    <property type="match status" value="1"/>
</dbReference>
<organism evidence="1 2">
    <name type="scientific">Novosphingobium endophyticum</name>
    <dbReference type="NCBI Taxonomy" id="1955250"/>
    <lineage>
        <taxon>Bacteria</taxon>
        <taxon>Pseudomonadati</taxon>
        <taxon>Pseudomonadota</taxon>
        <taxon>Alphaproteobacteria</taxon>
        <taxon>Sphingomonadales</taxon>
        <taxon>Sphingomonadaceae</taxon>
        <taxon>Novosphingobium</taxon>
    </lineage>
</organism>
<dbReference type="RefSeq" id="WP_188767231.1">
    <property type="nucleotide sequence ID" value="NZ_BMHK01000001.1"/>
</dbReference>
<dbReference type="Gene3D" id="3.30.310.50">
    <property type="entry name" value="Alpha-D-phosphohexomutase, C-terminal domain"/>
    <property type="match status" value="1"/>
</dbReference>
<dbReference type="Proteomes" id="UP000608154">
    <property type="component" value="Unassembled WGS sequence"/>
</dbReference>
<sequence length="95" mass="10431">MNTIAAKVATANGGKYVRQLCKHWSHKLEVELDGDTGKVTFPGAIATMAADGEGIAIRIAGEDREAVEGLSEVVARHIDRFAFREDPLSYDWAWQ</sequence>
<accession>A0A916X2W6</accession>
<keyword evidence="2" id="KW-1185">Reference proteome</keyword>
<dbReference type="InterPro" id="IPR014543">
    <property type="entry name" value="UCP028291"/>
</dbReference>
<gene>
    <name evidence="1" type="ORF">GCM10011494_01450</name>
</gene>
<comment type="caution">
    <text evidence="1">The sequence shown here is derived from an EMBL/GenBank/DDBJ whole genome shotgun (WGS) entry which is preliminary data.</text>
</comment>